<evidence type="ECO:0000313" key="3">
    <source>
        <dbReference type="Proteomes" id="UP001519887"/>
    </source>
</evidence>
<comment type="caution">
    <text evidence="2">The sequence shown here is derived from an EMBL/GenBank/DDBJ whole genome shotgun (WGS) entry which is preliminary data.</text>
</comment>
<dbReference type="Gene3D" id="3.40.630.30">
    <property type="match status" value="1"/>
</dbReference>
<dbReference type="CDD" id="cd04301">
    <property type="entry name" value="NAT_SF"/>
    <property type="match status" value="1"/>
</dbReference>
<dbReference type="Pfam" id="PF00583">
    <property type="entry name" value="Acetyltransf_1"/>
    <property type="match status" value="1"/>
</dbReference>
<feature type="domain" description="N-acetyltransferase" evidence="1">
    <location>
        <begin position="45"/>
        <end position="190"/>
    </location>
</feature>
<dbReference type="InterPro" id="IPR000182">
    <property type="entry name" value="GNAT_dom"/>
</dbReference>
<dbReference type="PROSITE" id="PS51186">
    <property type="entry name" value="GNAT"/>
    <property type="match status" value="1"/>
</dbReference>
<dbReference type="SUPFAM" id="SSF55729">
    <property type="entry name" value="Acyl-CoA N-acyltransferases (Nat)"/>
    <property type="match status" value="1"/>
</dbReference>
<feature type="non-terminal residue" evidence="2">
    <location>
        <position position="1"/>
    </location>
</feature>
<dbReference type="EMBL" id="JAHZIK010001514">
    <property type="protein sequence ID" value="MBW7459170.1"/>
    <property type="molecule type" value="Genomic_DNA"/>
</dbReference>
<evidence type="ECO:0000259" key="1">
    <source>
        <dbReference type="PROSITE" id="PS51186"/>
    </source>
</evidence>
<proteinExistence type="predicted"/>
<dbReference type="Proteomes" id="UP001519887">
    <property type="component" value="Unassembled WGS sequence"/>
</dbReference>
<name>A0ABS7CEP6_9BACL</name>
<keyword evidence="3" id="KW-1185">Reference proteome</keyword>
<reference evidence="2 3" key="1">
    <citation type="submission" date="2021-07" db="EMBL/GenBank/DDBJ databases">
        <title>Paenibacillus radiodurans sp. nov., isolated from the southeastern edge of Tengger Desert.</title>
        <authorList>
            <person name="Zhang G."/>
        </authorList>
    </citation>
    <scope>NUCLEOTIDE SEQUENCE [LARGE SCALE GENOMIC DNA]</scope>
    <source>
        <strain evidence="2 3">CCM 7311</strain>
    </source>
</reference>
<dbReference type="InterPro" id="IPR016181">
    <property type="entry name" value="Acyl_CoA_acyltransferase"/>
</dbReference>
<organism evidence="2 3">
    <name type="scientific">Paenibacillus sepulcri</name>
    <dbReference type="NCBI Taxonomy" id="359917"/>
    <lineage>
        <taxon>Bacteria</taxon>
        <taxon>Bacillati</taxon>
        <taxon>Bacillota</taxon>
        <taxon>Bacilli</taxon>
        <taxon>Bacillales</taxon>
        <taxon>Paenibacillaceae</taxon>
        <taxon>Paenibacillus</taxon>
    </lineage>
</organism>
<accession>A0ABS7CEP6</accession>
<protein>
    <submittedName>
        <fullName evidence="2">GNAT family N-acetyltransferase</fullName>
    </submittedName>
</protein>
<gene>
    <name evidence="2" type="ORF">K0U00_34480</name>
</gene>
<sequence>GLPDQGDAAAQWFESKGYRSTGSLQDLLRQYRSDEPIHMPVLKDAVIRVLREDERGRLESFMREHFPGRWEYSTRQYWEEGGSGREFVIMERGDRLIGFCRINDAASPLLTQNIYWSPLFKEELGGVGPLGIDNAYRGLGYGAAIVQAGIAMLRSRGIDNIVIDATPIAAFYENMGYRLWRTYAMYSKLL</sequence>
<evidence type="ECO:0000313" key="2">
    <source>
        <dbReference type="EMBL" id="MBW7459170.1"/>
    </source>
</evidence>